<evidence type="ECO:0000256" key="1">
    <source>
        <dbReference type="SAM" id="MobiDB-lite"/>
    </source>
</evidence>
<dbReference type="InterPro" id="IPR029058">
    <property type="entry name" value="AB_hydrolase_fold"/>
</dbReference>
<evidence type="ECO:0000259" key="2">
    <source>
        <dbReference type="Pfam" id="PF12146"/>
    </source>
</evidence>
<proteinExistence type="predicted"/>
<dbReference type="PANTHER" id="PTHR11614">
    <property type="entry name" value="PHOSPHOLIPASE-RELATED"/>
    <property type="match status" value="1"/>
</dbReference>
<protein>
    <submittedName>
        <fullName evidence="3">Alpha/beta hydrolase</fullName>
    </submittedName>
</protein>
<feature type="compositionally biased region" description="Basic and acidic residues" evidence="1">
    <location>
        <begin position="491"/>
        <end position="514"/>
    </location>
</feature>
<feature type="region of interest" description="Disordered" evidence="1">
    <location>
        <begin position="484"/>
        <end position="523"/>
    </location>
</feature>
<dbReference type="OrthoDB" id="8476759at2"/>
<dbReference type="InterPro" id="IPR022742">
    <property type="entry name" value="Hydrolase_4"/>
</dbReference>
<dbReference type="AlphaFoldDB" id="A0A4V2ZVR7"/>
<dbReference type="EMBL" id="SMOD01000016">
    <property type="protein sequence ID" value="TDG06243.1"/>
    <property type="molecule type" value="Genomic_DNA"/>
</dbReference>
<dbReference type="RefSeq" id="WP_133184844.1">
    <property type="nucleotide sequence ID" value="NZ_SMOD01000016.1"/>
</dbReference>
<dbReference type="Pfam" id="PF12146">
    <property type="entry name" value="Hydrolase_4"/>
    <property type="match status" value="1"/>
</dbReference>
<dbReference type="InterPro" id="IPR051044">
    <property type="entry name" value="MAG_DAG_Lipase"/>
</dbReference>
<dbReference type="Proteomes" id="UP000295606">
    <property type="component" value="Unassembled WGS sequence"/>
</dbReference>
<name>A0A4V2ZVR7_9BURK</name>
<feature type="domain" description="Serine aminopeptidase S33" evidence="2">
    <location>
        <begin position="118"/>
        <end position="239"/>
    </location>
</feature>
<evidence type="ECO:0000313" key="4">
    <source>
        <dbReference type="Proteomes" id="UP000295606"/>
    </source>
</evidence>
<accession>A0A4V2ZVR7</accession>
<dbReference type="Gene3D" id="3.40.50.1820">
    <property type="entry name" value="alpha/beta hydrolase"/>
    <property type="match status" value="1"/>
</dbReference>
<organism evidence="3 4">
    <name type="scientific">Paraburkholderia guartelaensis</name>
    <dbReference type="NCBI Taxonomy" id="2546446"/>
    <lineage>
        <taxon>Bacteria</taxon>
        <taxon>Pseudomonadati</taxon>
        <taxon>Pseudomonadota</taxon>
        <taxon>Betaproteobacteria</taxon>
        <taxon>Burkholderiales</taxon>
        <taxon>Burkholderiaceae</taxon>
        <taxon>Paraburkholderia</taxon>
    </lineage>
</organism>
<comment type="caution">
    <text evidence="3">The sequence shown here is derived from an EMBL/GenBank/DDBJ whole genome shotgun (WGS) entry which is preliminary data.</text>
</comment>
<dbReference type="SUPFAM" id="SSF53474">
    <property type="entry name" value="alpha/beta-Hydrolases"/>
    <property type="match status" value="1"/>
</dbReference>
<keyword evidence="3" id="KW-0378">Hydrolase</keyword>
<evidence type="ECO:0000313" key="3">
    <source>
        <dbReference type="EMBL" id="TDG06243.1"/>
    </source>
</evidence>
<gene>
    <name evidence="3" type="ORF">E1N52_21285</name>
</gene>
<dbReference type="GO" id="GO:0016787">
    <property type="term" value="F:hydrolase activity"/>
    <property type="evidence" value="ECO:0007669"/>
    <property type="project" value="UniProtKB-KW"/>
</dbReference>
<reference evidence="3 4" key="1">
    <citation type="submission" date="2019-03" db="EMBL/GenBank/DDBJ databases">
        <title>Paraburkholderia sp. isolated from native Mimosa gymnas in Guartela State Park, Brazil.</title>
        <authorList>
            <person name="Paulitsch F."/>
            <person name="Hungria M."/>
            <person name="Delamuta J.R.M."/>
            <person name="Ribeiro R.A."/>
            <person name="Dall'Agnol R."/>
            <person name="Silva J.S.B."/>
        </authorList>
    </citation>
    <scope>NUCLEOTIDE SEQUENCE [LARGE SCALE GENOMIC DNA]</scope>
    <source>
        <strain evidence="3 4">CNPSo 3008</strain>
    </source>
</reference>
<sequence>MLRTSLKVIKICVSILVVLALLALGLRAWSSLRGPELSVWHTYVPREMTVEEIDAGDWSAYMREESRLFEDVHVNVVEKIKASERVPSNRYYEGSPIYPEHFAQDWNRSYILEPPGTPVGAVVLLHGMTDSPYSLRHIARNYRDRGFVAIAIRLPGHGTVPAGLTNVTWQEWAAATRLAVREARRRVGPDKPLELIGFSNGGALALQYAMDAIENPALTRPTRLVLISPMIGVTRYARFAGLVGLPAMLPAFARAAWLGIVPEFNPFKYNSFPVNAARQSWLLTRAIQEQMARLERENRLKSLPPVLTFQSVTDFTVSTPAVMSSLYDKLPENGSEIVLFDVNRSVSFRTFLRVASYSALTRLLRIGPQNYRTTVIANASQDSAHTVERSVDAGSVATHVRPLDIDYPPDIFSLSHVAIPFPVTDALYGIEPGDDENFNVNLGTLAPRGERGTLILTLDSMFRIASNPFFPYLLQRIDEGIGKMPPPVVDSPRRTHETAAGKPEDPAEALRELEQAGDDYDEP</sequence>